<name>A0A6A7BXB6_9PEZI</name>
<dbReference type="AlphaFoldDB" id="A0A6A7BXB6"/>
<evidence type="ECO:0000313" key="2">
    <source>
        <dbReference type="EMBL" id="KAF2859854.1"/>
    </source>
</evidence>
<dbReference type="Proteomes" id="UP000799421">
    <property type="component" value="Unassembled WGS sequence"/>
</dbReference>
<keyword evidence="3" id="KW-1185">Reference proteome</keyword>
<reference evidence="2" key="1">
    <citation type="journal article" date="2020" name="Stud. Mycol.">
        <title>101 Dothideomycetes genomes: a test case for predicting lifestyles and emergence of pathogens.</title>
        <authorList>
            <person name="Haridas S."/>
            <person name="Albert R."/>
            <person name="Binder M."/>
            <person name="Bloem J."/>
            <person name="Labutti K."/>
            <person name="Salamov A."/>
            <person name="Andreopoulos B."/>
            <person name="Baker S."/>
            <person name="Barry K."/>
            <person name="Bills G."/>
            <person name="Bluhm B."/>
            <person name="Cannon C."/>
            <person name="Castanera R."/>
            <person name="Culley D."/>
            <person name="Daum C."/>
            <person name="Ezra D."/>
            <person name="Gonzalez J."/>
            <person name="Henrissat B."/>
            <person name="Kuo A."/>
            <person name="Liang C."/>
            <person name="Lipzen A."/>
            <person name="Lutzoni F."/>
            <person name="Magnuson J."/>
            <person name="Mondo S."/>
            <person name="Nolan M."/>
            <person name="Ohm R."/>
            <person name="Pangilinan J."/>
            <person name="Park H.-J."/>
            <person name="Ramirez L."/>
            <person name="Alfaro M."/>
            <person name="Sun H."/>
            <person name="Tritt A."/>
            <person name="Yoshinaga Y."/>
            <person name="Zwiers L.-H."/>
            <person name="Turgeon B."/>
            <person name="Goodwin S."/>
            <person name="Spatafora J."/>
            <person name="Crous P."/>
            <person name="Grigoriev I."/>
        </authorList>
    </citation>
    <scope>NUCLEOTIDE SEQUENCE</scope>
    <source>
        <strain evidence="2">CBS 480.64</strain>
    </source>
</reference>
<feature type="compositionally biased region" description="Basic and acidic residues" evidence="1">
    <location>
        <begin position="282"/>
        <end position="291"/>
    </location>
</feature>
<proteinExistence type="predicted"/>
<gene>
    <name evidence="2" type="ORF">K470DRAFT_277458</name>
</gene>
<organism evidence="2 3">
    <name type="scientific">Piedraia hortae CBS 480.64</name>
    <dbReference type="NCBI Taxonomy" id="1314780"/>
    <lineage>
        <taxon>Eukaryota</taxon>
        <taxon>Fungi</taxon>
        <taxon>Dikarya</taxon>
        <taxon>Ascomycota</taxon>
        <taxon>Pezizomycotina</taxon>
        <taxon>Dothideomycetes</taxon>
        <taxon>Dothideomycetidae</taxon>
        <taxon>Capnodiales</taxon>
        <taxon>Piedraiaceae</taxon>
        <taxon>Piedraia</taxon>
    </lineage>
</organism>
<sequence>MERDDEAVLKRRIAPELTAGNHRIWFHTIEEAMEAKGIEQVIGVDSLETLIEKLQIEEADDKAAADVKQKVKQMDAKARQLMRRHLSDYDLELLDDYKTSRGWWQLLRKKYGRKTMAQNHEAMVAYVNFKMTPQMSVDEGWATLRSLAKDAEGVDGFKHSVASRARRLIEALPSECDATKDVLRASDYGADVILEKIKEKEATLKTSNEEALAARVSRGKAKQNPTMQRFRVSYVASPHLFRDCDYLSLAKDLIAEHAAGGKGRKKKASRAYTAGSDDEEPETAHITKDDI</sequence>
<accession>A0A6A7BXB6</accession>
<protein>
    <submittedName>
        <fullName evidence="2">Uncharacterized protein</fullName>
    </submittedName>
</protein>
<feature type="region of interest" description="Disordered" evidence="1">
    <location>
        <begin position="259"/>
        <end position="291"/>
    </location>
</feature>
<evidence type="ECO:0000256" key="1">
    <source>
        <dbReference type="SAM" id="MobiDB-lite"/>
    </source>
</evidence>
<dbReference type="Pfam" id="PF14223">
    <property type="entry name" value="Retrotran_gag_2"/>
    <property type="match status" value="1"/>
</dbReference>
<dbReference type="EMBL" id="MU005988">
    <property type="protein sequence ID" value="KAF2859854.1"/>
    <property type="molecule type" value="Genomic_DNA"/>
</dbReference>
<evidence type="ECO:0000313" key="3">
    <source>
        <dbReference type="Proteomes" id="UP000799421"/>
    </source>
</evidence>